<evidence type="ECO:0000313" key="3">
    <source>
        <dbReference type="EMBL" id="ROR82567.1"/>
    </source>
</evidence>
<dbReference type="PANTHER" id="PTHR48081">
    <property type="entry name" value="AB HYDROLASE SUPERFAMILY PROTEIN C4A8.06C"/>
    <property type="match status" value="1"/>
</dbReference>
<organism evidence="3 4">
    <name type="scientific">Plantibacter flavus</name>
    <dbReference type="NCBI Taxonomy" id="150123"/>
    <lineage>
        <taxon>Bacteria</taxon>
        <taxon>Bacillati</taxon>
        <taxon>Actinomycetota</taxon>
        <taxon>Actinomycetes</taxon>
        <taxon>Micrococcales</taxon>
        <taxon>Microbacteriaceae</taxon>
        <taxon>Plantibacter</taxon>
    </lineage>
</organism>
<dbReference type="Gene3D" id="3.40.50.1820">
    <property type="entry name" value="alpha/beta hydrolase"/>
    <property type="match status" value="1"/>
</dbReference>
<protein>
    <submittedName>
        <fullName evidence="3">Acetyl esterase/lipase</fullName>
    </submittedName>
</protein>
<proteinExistence type="predicted"/>
<keyword evidence="1" id="KW-0378">Hydrolase</keyword>
<accession>A0A3N2C4W9</accession>
<dbReference type="SUPFAM" id="SSF53474">
    <property type="entry name" value="alpha/beta-Hydrolases"/>
    <property type="match status" value="1"/>
</dbReference>
<dbReference type="Proteomes" id="UP000266915">
    <property type="component" value="Unassembled WGS sequence"/>
</dbReference>
<dbReference type="Pfam" id="PF07859">
    <property type="entry name" value="Abhydrolase_3"/>
    <property type="match status" value="1"/>
</dbReference>
<dbReference type="EMBL" id="RKHL01000001">
    <property type="protein sequence ID" value="ROR82567.1"/>
    <property type="molecule type" value="Genomic_DNA"/>
</dbReference>
<dbReference type="InterPro" id="IPR013094">
    <property type="entry name" value="AB_hydrolase_3"/>
</dbReference>
<dbReference type="PANTHER" id="PTHR48081:SF8">
    <property type="entry name" value="ALPHA_BETA HYDROLASE FOLD-3 DOMAIN-CONTAINING PROTEIN-RELATED"/>
    <property type="match status" value="1"/>
</dbReference>
<gene>
    <name evidence="3" type="ORF">EDD42_2658</name>
</gene>
<dbReference type="InterPro" id="IPR050300">
    <property type="entry name" value="GDXG_lipolytic_enzyme"/>
</dbReference>
<feature type="domain" description="Alpha/beta hydrolase fold-3" evidence="2">
    <location>
        <begin position="81"/>
        <end position="288"/>
    </location>
</feature>
<evidence type="ECO:0000259" key="2">
    <source>
        <dbReference type="Pfam" id="PF07859"/>
    </source>
</evidence>
<evidence type="ECO:0000313" key="4">
    <source>
        <dbReference type="Proteomes" id="UP000266915"/>
    </source>
</evidence>
<evidence type="ECO:0000256" key="1">
    <source>
        <dbReference type="ARBA" id="ARBA00022801"/>
    </source>
</evidence>
<dbReference type="RefSeq" id="WP_085512301.1">
    <property type="nucleotide sequence ID" value="NZ_FXAP01000004.1"/>
</dbReference>
<dbReference type="AlphaFoldDB" id="A0A3N2C4W9"/>
<name>A0A3N2C4W9_9MICO</name>
<dbReference type="GO" id="GO:0016787">
    <property type="term" value="F:hydrolase activity"/>
    <property type="evidence" value="ECO:0007669"/>
    <property type="project" value="UniProtKB-KW"/>
</dbReference>
<dbReference type="InterPro" id="IPR029058">
    <property type="entry name" value="AB_hydrolase_fold"/>
</dbReference>
<keyword evidence="4" id="KW-1185">Reference proteome</keyword>
<sequence>MSLDPYYRDRLSLFDGFSNADRAAAGGTLDEAFQERLAAYGDDGPWSPPSDVVITDETVDGPHGAVPIRRYVPADPSGVALLWVHGGGFAAGTLDWPEAHVVSAELAARAGAEVVSVDYRLADGTTRYPVPLDDVLAVWEQLDDERSAVPGARTAIGGASAGAALALAASLRSDRRADAVLLAYPFLHAAVPALPADVLAEMSVLPDFMRFPTESIDWMVGNYVGRLEDVPELALPGIVPVTPDRPPLSVLLSEFDDLRPSGELLIAASEAAGAPVRSRLESGVLHGHLNRHPVAPGVSPSLDWLADGLRAMGNHTG</sequence>
<reference evidence="3 4" key="1">
    <citation type="submission" date="2018-11" db="EMBL/GenBank/DDBJ databases">
        <title>Sequencing the genomes of 1000 actinobacteria strains.</title>
        <authorList>
            <person name="Klenk H.-P."/>
        </authorList>
    </citation>
    <scope>NUCLEOTIDE SEQUENCE [LARGE SCALE GENOMIC DNA]</scope>
    <source>
        <strain evidence="3 4">DSM 14012</strain>
    </source>
</reference>
<comment type="caution">
    <text evidence="3">The sequence shown here is derived from an EMBL/GenBank/DDBJ whole genome shotgun (WGS) entry which is preliminary data.</text>
</comment>